<evidence type="ECO:0000313" key="6">
    <source>
        <dbReference type="EMBL" id="RQY81685.1"/>
    </source>
</evidence>
<evidence type="ECO:0000256" key="1">
    <source>
        <dbReference type="ARBA" id="ARBA00023015"/>
    </source>
</evidence>
<dbReference type="InterPro" id="IPR023187">
    <property type="entry name" value="Tscrpt_reg_MarR-type_CS"/>
</dbReference>
<sequence length="281" mass="30345">MRVSAAYVRSMMVDGSAASARTLSRISADVAGTSTGVMVDSTFLFLAAIGHSRSFDSRRDTRGSRPAGDCEKPHRRPHLVPFPAPRRSDNVVGIARRRQSFFQISARRSPRRISTRAMNRSNCIMNPAISPNAPGTGTQPAGDGLGYLLKRTEAVMCRTLSRHTEAELGVTDTQARLLLMLASRSARTTAELARECEVNASAVTRMIDRLAQRGLLTRTGCDEDRRIVGLHVTEPGQAVATRIPAIVSAVSGALLSGFHADEIHALERLLGRLVANGTHHA</sequence>
<reference evidence="6 7" key="1">
    <citation type="submission" date="2018-08" db="EMBL/GenBank/DDBJ databases">
        <title>Comparative analysis of Burkholderia isolates from Puerto Rico.</title>
        <authorList>
            <person name="Hall C."/>
            <person name="Sahl J."/>
            <person name="Wagner D."/>
        </authorList>
    </citation>
    <scope>NUCLEOTIDE SEQUENCE [LARGE SCALE GENOMIC DNA]</scope>
    <source>
        <strain evidence="6 7">Bp8966</strain>
    </source>
</reference>
<feature type="region of interest" description="Disordered" evidence="4">
    <location>
        <begin position="55"/>
        <end position="87"/>
    </location>
</feature>
<dbReference type="PANTHER" id="PTHR33164:SF87">
    <property type="entry name" value="MULTIPLE ANTIBIOTIC RESISTANCE PROTEIN MARR"/>
    <property type="match status" value="1"/>
</dbReference>
<dbReference type="PROSITE" id="PS50995">
    <property type="entry name" value="HTH_MARR_2"/>
    <property type="match status" value="1"/>
</dbReference>
<dbReference type="EMBL" id="QTPM01000069">
    <property type="protein sequence ID" value="RQY81685.1"/>
    <property type="molecule type" value="Genomic_DNA"/>
</dbReference>
<dbReference type="Pfam" id="PF12802">
    <property type="entry name" value="MarR_2"/>
    <property type="match status" value="1"/>
</dbReference>
<dbReference type="SMART" id="SM00347">
    <property type="entry name" value="HTH_MARR"/>
    <property type="match status" value="1"/>
</dbReference>
<proteinExistence type="predicted"/>
<dbReference type="PANTHER" id="PTHR33164">
    <property type="entry name" value="TRANSCRIPTIONAL REGULATOR, MARR FAMILY"/>
    <property type="match status" value="1"/>
</dbReference>
<gene>
    <name evidence="6" type="ORF">DF017_32760</name>
</gene>
<dbReference type="PROSITE" id="PS01117">
    <property type="entry name" value="HTH_MARR_1"/>
    <property type="match status" value="1"/>
</dbReference>
<dbReference type="Proteomes" id="UP000281098">
    <property type="component" value="Unassembled WGS sequence"/>
</dbReference>
<accession>A0ABX9YE34</accession>
<comment type="caution">
    <text evidence="6">The sequence shown here is derived from an EMBL/GenBank/DDBJ whole genome shotgun (WGS) entry which is preliminary data.</text>
</comment>
<dbReference type="InterPro" id="IPR000835">
    <property type="entry name" value="HTH_MarR-typ"/>
</dbReference>
<dbReference type="PRINTS" id="PR00598">
    <property type="entry name" value="HTHMARR"/>
</dbReference>
<keyword evidence="3" id="KW-0804">Transcription</keyword>
<dbReference type="InterPro" id="IPR036388">
    <property type="entry name" value="WH-like_DNA-bd_sf"/>
</dbReference>
<keyword evidence="2" id="KW-0238">DNA-binding</keyword>
<keyword evidence="7" id="KW-1185">Reference proteome</keyword>
<evidence type="ECO:0000256" key="4">
    <source>
        <dbReference type="SAM" id="MobiDB-lite"/>
    </source>
</evidence>
<evidence type="ECO:0000256" key="2">
    <source>
        <dbReference type="ARBA" id="ARBA00023125"/>
    </source>
</evidence>
<name>A0ABX9YE34_9BURK</name>
<dbReference type="InterPro" id="IPR036390">
    <property type="entry name" value="WH_DNA-bd_sf"/>
</dbReference>
<dbReference type="Gene3D" id="1.10.10.10">
    <property type="entry name" value="Winged helix-like DNA-binding domain superfamily/Winged helix DNA-binding domain"/>
    <property type="match status" value="1"/>
</dbReference>
<feature type="domain" description="HTH marR-type" evidence="5">
    <location>
        <begin position="142"/>
        <end position="275"/>
    </location>
</feature>
<evidence type="ECO:0000256" key="3">
    <source>
        <dbReference type="ARBA" id="ARBA00023163"/>
    </source>
</evidence>
<evidence type="ECO:0000313" key="7">
    <source>
        <dbReference type="Proteomes" id="UP000281098"/>
    </source>
</evidence>
<protein>
    <submittedName>
        <fullName evidence="6">MarR family transcriptional regulator</fullName>
    </submittedName>
</protein>
<dbReference type="SUPFAM" id="SSF46785">
    <property type="entry name" value="Winged helix' DNA-binding domain"/>
    <property type="match status" value="1"/>
</dbReference>
<feature type="compositionally biased region" description="Basic and acidic residues" evidence="4">
    <location>
        <begin position="55"/>
        <end position="72"/>
    </location>
</feature>
<organism evidence="6 7">
    <name type="scientific">Burkholderia stagnalis</name>
    <dbReference type="NCBI Taxonomy" id="1503054"/>
    <lineage>
        <taxon>Bacteria</taxon>
        <taxon>Pseudomonadati</taxon>
        <taxon>Pseudomonadota</taxon>
        <taxon>Betaproteobacteria</taxon>
        <taxon>Burkholderiales</taxon>
        <taxon>Burkholderiaceae</taxon>
        <taxon>Burkholderia</taxon>
        <taxon>Burkholderia cepacia complex</taxon>
    </lineage>
</organism>
<evidence type="ECO:0000259" key="5">
    <source>
        <dbReference type="PROSITE" id="PS50995"/>
    </source>
</evidence>
<keyword evidence="1" id="KW-0805">Transcription regulation</keyword>
<dbReference type="InterPro" id="IPR039422">
    <property type="entry name" value="MarR/SlyA-like"/>
</dbReference>